<dbReference type="PANTHER" id="PTHR43581">
    <property type="entry name" value="ATP/GTP PHOSPHATASE"/>
    <property type="match status" value="1"/>
</dbReference>
<dbReference type="AlphaFoldDB" id="A0A2T4XT50"/>
<dbReference type="Proteomes" id="UP000241614">
    <property type="component" value="Unassembled WGS sequence"/>
</dbReference>
<organism evidence="2 3">
    <name type="scientific">Enterobacter cloacae</name>
    <dbReference type="NCBI Taxonomy" id="550"/>
    <lineage>
        <taxon>Bacteria</taxon>
        <taxon>Pseudomonadati</taxon>
        <taxon>Pseudomonadota</taxon>
        <taxon>Gammaproteobacteria</taxon>
        <taxon>Enterobacterales</taxon>
        <taxon>Enterobacteriaceae</taxon>
        <taxon>Enterobacter</taxon>
        <taxon>Enterobacter cloacae complex</taxon>
    </lineage>
</organism>
<dbReference type="OrthoDB" id="3322489at2"/>
<dbReference type="InterPro" id="IPR027417">
    <property type="entry name" value="P-loop_NTPase"/>
</dbReference>
<gene>
    <name evidence="2" type="ORF">DA103_24670</name>
</gene>
<evidence type="ECO:0000313" key="2">
    <source>
        <dbReference type="EMBL" id="PTM33110.1"/>
    </source>
</evidence>
<dbReference type="Pfam" id="PF13175">
    <property type="entry name" value="AAA_15"/>
    <property type="match status" value="1"/>
</dbReference>
<sequence>MLNSLLIENFRSLEKLEVPQLGQINLIVGRNNSGKSSVLDALKLYASFSDEGTLVDIIDEHDEFYILEEDSSVSPYESLFYGRRFKENHKIIIGELNDPETRLSIEASKAVELHLPVDKESGGFLAYQVSYQDIDDQNEGRFEEDSNVVNTFKITQNKKTKRIILDNLADRIYRNRNRKTKMNIKSYSDITTSFISNDELGDAWDKVGLRDYASEVLKALQIIEPKIQAINFVNAQDWGRSSLYTREKERRIPLVRIEGVDFPIPLKSMGDGIIRLFQLSLRLYEAKDGFLFIDEFENGLHFGVQKQAWETVFELSKSLNIQVFATTHSWDCIESFTQVALERTDIEGCLFRIGKPTRGPMKDKTTATIFTEDDLKILSQSHVEVR</sequence>
<dbReference type="PANTHER" id="PTHR43581:SF4">
    <property type="entry name" value="ATP_GTP PHOSPHATASE"/>
    <property type="match status" value="1"/>
</dbReference>
<accession>A0A2T4XT50</accession>
<dbReference type="InterPro" id="IPR051396">
    <property type="entry name" value="Bact_Antivir_Def_Nuclease"/>
</dbReference>
<dbReference type="EMBL" id="PZPP01000035">
    <property type="protein sequence ID" value="PTM33110.1"/>
    <property type="molecule type" value="Genomic_DNA"/>
</dbReference>
<dbReference type="Gene3D" id="3.40.50.300">
    <property type="entry name" value="P-loop containing nucleotide triphosphate hydrolases"/>
    <property type="match status" value="1"/>
</dbReference>
<dbReference type="InterPro" id="IPR041685">
    <property type="entry name" value="AAA_GajA/Old/RecF-like"/>
</dbReference>
<proteinExistence type="predicted"/>
<comment type="caution">
    <text evidence="2">The sequence shown here is derived from an EMBL/GenBank/DDBJ whole genome shotgun (WGS) entry which is preliminary data.</text>
</comment>
<evidence type="ECO:0000313" key="3">
    <source>
        <dbReference type="Proteomes" id="UP000241614"/>
    </source>
</evidence>
<evidence type="ECO:0000259" key="1">
    <source>
        <dbReference type="Pfam" id="PF13175"/>
    </source>
</evidence>
<name>A0A2T4XT50_ENTCL</name>
<reference evidence="2 3" key="1">
    <citation type="submission" date="2018-04" db="EMBL/GenBank/DDBJ databases">
        <title>Genome sequencing reveals highly heavy metal resistance and biotechnology application of the novel Enterobacter cloacae amazonensis isolated from wastewater river in Manaus - Amazonas.</title>
        <authorList>
            <person name="Astolfi M.C.T."/>
            <person name="Carvalho E.B.D.S."/>
            <person name="Lacerda L.B."/>
            <person name="Pinto M.V."/>
            <person name="Nogueira V.B."/>
            <person name="Barros A.M."/>
            <person name="Astolfi-Filho S."/>
        </authorList>
    </citation>
    <scope>NUCLEOTIDE SEQUENCE [LARGE SCALE GENOMIC DNA]</scope>
    <source>
        <strain evidence="3">amazonensis</strain>
    </source>
</reference>
<feature type="domain" description="Endonuclease GajA/Old nuclease/RecF-like AAA" evidence="1">
    <location>
        <begin position="1"/>
        <end position="333"/>
    </location>
</feature>
<dbReference type="RefSeq" id="WP_018680110.1">
    <property type="nucleotide sequence ID" value="NZ_PZPP01000035.1"/>
</dbReference>
<protein>
    <recommendedName>
        <fullName evidence="1">Endonuclease GajA/Old nuclease/RecF-like AAA domain-containing protein</fullName>
    </recommendedName>
</protein>
<dbReference type="SUPFAM" id="SSF52540">
    <property type="entry name" value="P-loop containing nucleoside triphosphate hydrolases"/>
    <property type="match status" value="1"/>
</dbReference>